<dbReference type="AlphaFoldDB" id="A0A0G3WC02"/>
<keyword evidence="6 15" id="KW-0547">Nucleotide-binding</keyword>
<dbReference type="InterPro" id="IPR003593">
    <property type="entry name" value="AAA+_ATPase"/>
</dbReference>
<dbReference type="InterPro" id="IPR002543">
    <property type="entry name" value="FtsK_dom"/>
</dbReference>
<evidence type="ECO:0000256" key="9">
    <source>
        <dbReference type="ARBA" id="ARBA00022989"/>
    </source>
</evidence>
<keyword evidence="11 17" id="KW-0472">Membrane</keyword>
<dbReference type="EMBL" id="CP009687">
    <property type="protein sequence ID" value="AKL95420.1"/>
    <property type="molecule type" value="Genomic_DNA"/>
</dbReference>
<dbReference type="InterPro" id="IPR025199">
    <property type="entry name" value="FtsK_4TM"/>
</dbReference>
<evidence type="ECO:0000259" key="18">
    <source>
        <dbReference type="PROSITE" id="PS50901"/>
    </source>
</evidence>
<evidence type="ECO:0000313" key="19">
    <source>
        <dbReference type="EMBL" id="AKL95420.1"/>
    </source>
</evidence>
<evidence type="ECO:0000256" key="4">
    <source>
        <dbReference type="ARBA" id="ARBA00022618"/>
    </source>
</evidence>
<dbReference type="Pfam" id="PF13491">
    <property type="entry name" value="FtsK_4TM"/>
    <property type="match status" value="1"/>
</dbReference>
<feature type="binding site" evidence="15">
    <location>
        <begin position="458"/>
        <end position="465"/>
    </location>
    <ligand>
        <name>ATP</name>
        <dbReference type="ChEBI" id="CHEBI:30616"/>
    </ligand>
</feature>
<feature type="transmembrane region" description="Helical" evidence="17">
    <location>
        <begin position="119"/>
        <end position="140"/>
    </location>
</feature>
<dbReference type="GO" id="GO:0005886">
    <property type="term" value="C:plasma membrane"/>
    <property type="evidence" value="ECO:0007669"/>
    <property type="project" value="UniProtKB-SubCell"/>
</dbReference>
<evidence type="ECO:0000256" key="7">
    <source>
        <dbReference type="ARBA" id="ARBA00022829"/>
    </source>
</evidence>
<evidence type="ECO:0000256" key="15">
    <source>
        <dbReference type="PROSITE-ProRule" id="PRU00289"/>
    </source>
</evidence>
<dbReference type="GO" id="GO:0005524">
    <property type="term" value="F:ATP binding"/>
    <property type="evidence" value="ECO:0007669"/>
    <property type="project" value="UniProtKB-UniRule"/>
</dbReference>
<keyword evidence="10" id="KW-0238">DNA-binding</keyword>
<organism evidence="19 20">
    <name type="scientific">Clostridium aceticum</name>
    <dbReference type="NCBI Taxonomy" id="84022"/>
    <lineage>
        <taxon>Bacteria</taxon>
        <taxon>Bacillati</taxon>
        <taxon>Bacillota</taxon>
        <taxon>Clostridia</taxon>
        <taxon>Eubacteriales</taxon>
        <taxon>Clostridiaceae</taxon>
        <taxon>Clostridium</taxon>
    </lineage>
</organism>
<evidence type="ECO:0000313" key="20">
    <source>
        <dbReference type="Proteomes" id="UP000035704"/>
    </source>
</evidence>
<evidence type="ECO:0000256" key="10">
    <source>
        <dbReference type="ARBA" id="ARBA00023125"/>
    </source>
</evidence>
<evidence type="ECO:0000256" key="17">
    <source>
        <dbReference type="SAM" id="Phobius"/>
    </source>
</evidence>
<proteinExistence type="inferred from homology"/>
<evidence type="ECO:0000256" key="13">
    <source>
        <dbReference type="ARBA" id="ARBA00024986"/>
    </source>
</evidence>
<keyword evidence="9 17" id="KW-1133">Transmembrane helix</keyword>
<evidence type="ECO:0000256" key="8">
    <source>
        <dbReference type="ARBA" id="ARBA00022840"/>
    </source>
</evidence>
<dbReference type="KEGG" id="cace:CACET_c19720"/>
<keyword evidence="3" id="KW-1003">Cell membrane</keyword>
<dbReference type="GO" id="GO:0007059">
    <property type="term" value="P:chromosome segregation"/>
    <property type="evidence" value="ECO:0007669"/>
    <property type="project" value="UniProtKB-KW"/>
</dbReference>
<keyword evidence="5 17" id="KW-0812">Transmembrane</keyword>
<dbReference type="STRING" id="84022.CACET_c19720"/>
<dbReference type="InterPro" id="IPR036388">
    <property type="entry name" value="WH-like_DNA-bd_sf"/>
</dbReference>
<feature type="transmembrane region" description="Helical" evidence="17">
    <location>
        <begin position="51"/>
        <end position="69"/>
    </location>
</feature>
<feature type="region of interest" description="Disordered" evidence="16">
    <location>
        <begin position="749"/>
        <end position="774"/>
    </location>
</feature>
<dbReference type="GO" id="GO:0003677">
    <property type="term" value="F:DNA binding"/>
    <property type="evidence" value="ECO:0007669"/>
    <property type="project" value="UniProtKB-KW"/>
</dbReference>
<dbReference type="InterPro" id="IPR018541">
    <property type="entry name" value="Ftsk_gamma"/>
</dbReference>
<dbReference type="InterPro" id="IPR036390">
    <property type="entry name" value="WH_DNA-bd_sf"/>
</dbReference>
<dbReference type="SMART" id="SM00843">
    <property type="entry name" value="Ftsk_gamma"/>
    <property type="match status" value="1"/>
</dbReference>
<evidence type="ECO:0000256" key="6">
    <source>
        <dbReference type="ARBA" id="ARBA00022741"/>
    </source>
</evidence>
<evidence type="ECO:0000256" key="3">
    <source>
        <dbReference type="ARBA" id="ARBA00022475"/>
    </source>
</evidence>
<dbReference type="PROSITE" id="PS50901">
    <property type="entry name" value="FTSK"/>
    <property type="match status" value="1"/>
</dbReference>
<dbReference type="InterPro" id="IPR041027">
    <property type="entry name" value="FtsK_alpha"/>
</dbReference>
<dbReference type="Gene3D" id="3.30.980.40">
    <property type="match status" value="1"/>
</dbReference>
<evidence type="ECO:0000256" key="2">
    <source>
        <dbReference type="ARBA" id="ARBA00006474"/>
    </source>
</evidence>
<comment type="subunit">
    <text evidence="14">Homohexamer. Forms a ring that surrounds DNA.</text>
</comment>
<dbReference type="InterPro" id="IPR050206">
    <property type="entry name" value="FtsK/SpoIIIE/SftA"/>
</dbReference>
<dbReference type="Gene3D" id="3.40.50.300">
    <property type="entry name" value="P-loop containing nucleotide triphosphate hydrolases"/>
    <property type="match status" value="1"/>
</dbReference>
<evidence type="ECO:0000256" key="14">
    <source>
        <dbReference type="ARBA" id="ARBA00025923"/>
    </source>
</evidence>
<comment type="function">
    <text evidence="13">Essential cell division protein that coordinates cell division and chromosome segregation. The N-terminus is involved in assembly of the cell-division machinery. The C-terminus functions as a DNA motor that moves dsDNA in an ATP-dependent manner towards the dif recombination site, which is located within the replication terminus region. Required for activation of the Xer recombinase, allowing activation of chromosome unlinking by recombination.</text>
</comment>
<dbReference type="Pfam" id="PF09397">
    <property type="entry name" value="FtsK_gamma"/>
    <property type="match status" value="1"/>
</dbReference>
<reference evidence="19 20" key="1">
    <citation type="submission" date="2014-10" db="EMBL/GenBank/DDBJ databases">
        <title>Genome sequence of Clostridium aceticum DSM 1496.</title>
        <authorList>
            <person name="Poehlein A."/>
            <person name="Schiel-Bengelsdorf B."/>
            <person name="Gottschalk G."/>
            <person name="Duerre P."/>
            <person name="Daniel R."/>
        </authorList>
    </citation>
    <scope>NUCLEOTIDE SEQUENCE [LARGE SCALE GENOMIC DNA]</scope>
    <source>
        <strain evidence="19 20">DSM 1496</strain>
    </source>
</reference>
<protein>
    <submittedName>
        <fullName evidence="19">DNA translocase FtsK</fullName>
    </submittedName>
</protein>
<keyword evidence="8 15" id="KW-0067">ATP-binding</keyword>
<dbReference type="Proteomes" id="UP000035704">
    <property type="component" value="Chromosome"/>
</dbReference>
<accession>A0A0G3WC02</accession>
<dbReference type="SUPFAM" id="SSF46785">
    <property type="entry name" value="Winged helix' DNA-binding domain"/>
    <property type="match status" value="1"/>
</dbReference>
<dbReference type="InterPro" id="IPR027417">
    <property type="entry name" value="P-loop_NTPase"/>
</dbReference>
<feature type="domain" description="FtsK" evidence="18">
    <location>
        <begin position="441"/>
        <end position="628"/>
    </location>
</feature>
<feature type="transmembrane region" description="Helical" evidence="17">
    <location>
        <begin position="183"/>
        <end position="203"/>
    </location>
</feature>
<dbReference type="PANTHER" id="PTHR22683:SF41">
    <property type="entry name" value="DNA TRANSLOCASE FTSK"/>
    <property type="match status" value="1"/>
</dbReference>
<evidence type="ECO:0000256" key="1">
    <source>
        <dbReference type="ARBA" id="ARBA00004651"/>
    </source>
</evidence>
<dbReference type="Pfam" id="PF01580">
    <property type="entry name" value="FtsK_SpoIIIE"/>
    <property type="match status" value="1"/>
</dbReference>
<evidence type="ECO:0000256" key="16">
    <source>
        <dbReference type="SAM" id="MobiDB-lite"/>
    </source>
</evidence>
<dbReference type="PATRIC" id="fig|84022.6.peg.1969"/>
<dbReference type="SUPFAM" id="SSF52540">
    <property type="entry name" value="P-loop containing nucleoside triphosphate hydrolases"/>
    <property type="match status" value="1"/>
</dbReference>
<comment type="subcellular location">
    <subcellularLocation>
        <location evidence="1">Cell membrane</location>
        <topology evidence="1">Multi-pass membrane protein</topology>
    </subcellularLocation>
</comment>
<sequence length="774" mass="86272">MFNRAKNQVKTTDIMLQYMLYILREVIRLSRKRKKGKDAFISLKEEFNNEIYGIFTIALGLILLTALQSNSGGKVGEGLKYLLMGLFSNIALILPYVMVLLGVLIFINKPFWKELKGRLFFILTFLCLLVFRTLLELSLIEALTEASFYEAIKTMFAKGTEGIGGGAVGTAITYWLVSLFGQIGTYIIIITLSLISIIIYTKISLLEFTIKLKDYVGKIFYSAGQLIYGFKVTPQSKKRKLKEKEDPLENQLTAVESNVEEKIKILDYTVVSKEDLQENPLPEKQENEPPILEMETYSSDEHIQYEIPSIDLLDEINHLPNKDDKRKIVSKAKTLEETLKNFGVQAKVLQVSKGPAITRYELQPSIGVKVSKIVNLSDDIALNLAAPAIRIEAPIPGKAAIGIEIPNEDVTIVTLREIIDSESYQSLQSSLPFALGKDISGSPFITDIGKMPHLLIAGATGSGKSVCINTLILSILYKSTPEEVRLLMIDPKVVELNHYNGIPHLLIPVVTDAKKATSALNWAVQEMTQRYKTFSENSVKDIAGYNKKFQDNKLPYIIIIIDELADLMLVAANEVEDSICRLAQMARAAGLHLIIATQRPSVDVITGVIKANIPSRIAFSVASQTDSRTILDMGGAEKLLGKGDMLFYPIGASKPMRIQGAFVSEKEVEEVVNFIKNQVERPSYEAEIIEKIDQNNILQDNTDSDELFEEALKIVIQSQQASISMLQRRLKIGYNRAARLIDEMEAKGMVGPHEGSKPRQVLAGKEVLQQESNC</sequence>
<dbReference type="SMART" id="SM00382">
    <property type="entry name" value="AAA"/>
    <property type="match status" value="1"/>
</dbReference>
<evidence type="ECO:0000256" key="11">
    <source>
        <dbReference type="ARBA" id="ARBA00023136"/>
    </source>
</evidence>
<dbReference type="Gene3D" id="1.10.10.10">
    <property type="entry name" value="Winged helix-like DNA-binding domain superfamily/Winged helix DNA-binding domain"/>
    <property type="match status" value="1"/>
</dbReference>
<keyword evidence="12" id="KW-0131">Cell cycle</keyword>
<gene>
    <name evidence="19" type="primary">ftsK1</name>
    <name evidence="19" type="ORF">CACET_c19720</name>
</gene>
<dbReference type="CDD" id="cd01127">
    <property type="entry name" value="TrwB_TraG_TraD_VirD4"/>
    <property type="match status" value="1"/>
</dbReference>
<name>A0A0G3WC02_9CLOT</name>
<feature type="transmembrane region" description="Helical" evidence="17">
    <location>
        <begin position="81"/>
        <end position="107"/>
    </location>
</feature>
<keyword evidence="20" id="KW-1185">Reference proteome</keyword>
<dbReference type="GO" id="GO:0051301">
    <property type="term" value="P:cell division"/>
    <property type="evidence" value="ECO:0007669"/>
    <property type="project" value="UniProtKB-KW"/>
</dbReference>
<dbReference type="PANTHER" id="PTHR22683">
    <property type="entry name" value="SPORULATION PROTEIN RELATED"/>
    <property type="match status" value="1"/>
</dbReference>
<comment type="similarity">
    <text evidence="2">Belongs to the FtsK/SpoIIIE/SftA family.</text>
</comment>
<evidence type="ECO:0000256" key="12">
    <source>
        <dbReference type="ARBA" id="ARBA00023306"/>
    </source>
</evidence>
<evidence type="ECO:0000256" key="5">
    <source>
        <dbReference type="ARBA" id="ARBA00022692"/>
    </source>
</evidence>
<dbReference type="Pfam" id="PF17854">
    <property type="entry name" value="FtsK_alpha"/>
    <property type="match status" value="1"/>
</dbReference>
<keyword evidence="4" id="KW-0132">Cell division</keyword>
<keyword evidence="7" id="KW-0159">Chromosome partition</keyword>